<sequence>MQNFTMRSSRAFSSRAGIFVLACLLVGCSAVRLGYSNGETVVYWWLNSYVDFESDQTPWVKRHISHLFDWHRKTQLDDYAKLLTQTQQQLQRKVTPADVAADYDALKKRMLIVIDKAIPELTDLALSLQPQQIAQIEKKFESNNEKYRKEYLQGDLEQRQHVRYKKVMKQAEYWFGNFSAEQEARIRAASDARPANFEAHMAGRMRRQQEMVALLRKIQVEKPKHETAMRMLRTYVTATMVHFGDEKQKAVADAYADSTVQLSVMIINMATPQQTANAMTRLQKWIDDCRSMAGKEG</sequence>
<evidence type="ECO:0008006" key="3">
    <source>
        <dbReference type="Google" id="ProtNLM"/>
    </source>
</evidence>
<dbReference type="OrthoDB" id="5767052at2"/>
<reference evidence="1 2" key="1">
    <citation type="submission" date="2018-09" db="EMBL/GenBank/DDBJ databases">
        <authorList>
            <person name="Zhu H."/>
        </authorList>
    </citation>
    <scope>NUCLEOTIDE SEQUENCE [LARGE SCALE GENOMIC DNA]</scope>
    <source>
        <strain evidence="1 2">K2R10-39</strain>
    </source>
</reference>
<dbReference type="Pfam" id="PF19795">
    <property type="entry name" value="DUF6279"/>
    <property type="match status" value="1"/>
</dbReference>
<dbReference type="PROSITE" id="PS51257">
    <property type="entry name" value="PROKAR_LIPOPROTEIN"/>
    <property type="match status" value="1"/>
</dbReference>
<gene>
    <name evidence="1" type="ORF">D3870_16345</name>
</gene>
<dbReference type="InterPro" id="IPR016875">
    <property type="entry name" value="UCP028200"/>
</dbReference>
<name>A0A418X4F0_9BURK</name>
<evidence type="ECO:0000313" key="2">
    <source>
        <dbReference type="Proteomes" id="UP000285190"/>
    </source>
</evidence>
<accession>A0A418X4F0</accession>
<protein>
    <recommendedName>
        <fullName evidence="3">Lipoprotein</fullName>
    </recommendedName>
</protein>
<dbReference type="PIRSF" id="PIRSF028200">
    <property type="entry name" value="UCP028200"/>
    <property type="match status" value="1"/>
</dbReference>
<keyword evidence="2" id="KW-1185">Reference proteome</keyword>
<organism evidence="1 2">
    <name type="scientific">Noviherbaspirillum cavernae</name>
    <dbReference type="NCBI Taxonomy" id="2320862"/>
    <lineage>
        <taxon>Bacteria</taxon>
        <taxon>Pseudomonadati</taxon>
        <taxon>Pseudomonadota</taxon>
        <taxon>Betaproteobacteria</taxon>
        <taxon>Burkholderiales</taxon>
        <taxon>Oxalobacteraceae</taxon>
        <taxon>Noviherbaspirillum</taxon>
    </lineage>
</organism>
<proteinExistence type="predicted"/>
<dbReference type="Proteomes" id="UP000285190">
    <property type="component" value="Unassembled WGS sequence"/>
</dbReference>
<comment type="caution">
    <text evidence="1">The sequence shown here is derived from an EMBL/GenBank/DDBJ whole genome shotgun (WGS) entry which is preliminary data.</text>
</comment>
<dbReference type="AlphaFoldDB" id="A0A418X4F0"/>
<evidence type="ECO:0000313" key="1">
    <source>
        <dbReference type="EMBL" id="RJG07358.1"/>
    </source>
</evidence>
<dbReference type="EMBL" id="QYUN01000002">
    <property type="protein sequence ID" value="RJG07358.1"/>
    <property type="molecule type" value="Genomic_DNA"/>
</dbReference>